<sequence>MSFTHQKRKLKRIFVVLLGVYIMVGAALYYFQEKLMFLPTTLNENYVYELNYPHEELFLKPSDDALINAIHYKAEKSKGVILYFHGNAGDLSRWSKITEYFVEMNYDVLVMDYRTYGKSQGKLSEDALHNDAQYCYDYLLKQYSEDKITLYGRSLGTGMASKLAIKNKPKQLILETPYYSILDVAKHRFPLFPIKSLLRYHFPNYEYVKKVKCPIAIIHGTSDKVVPYESGKKLSELNIDNLEFISIEGGDHNDLVQFEDYHLAIQNLLK</sequence>
<proteinExistence type="predicted"/>
<name>A0ABS7Y436_9FLAO</name>
<feature type="domain" description="Serine aminopeptidase S33" evidence="2">
    <location>
        <begin position="76"/>
        <end position="182"/>
    </location>
</feature>
<comment type="caution">
    <text evidence="3">The sequence shown here is derived from an EMBL/GenBank/DDBJ whole genome shotgun (WGS) entry which is preliminary data.</text>
</comment>
<evidence type="ECO:0000313" key="4">
    <source>
        <dbReference type="Proteomes" id="UP001198402"/>
    </source>
</evidence>
<keyword evidence="1" id="KW-0812">Transmembrane</keyword>
<dbReference type="PANTHER" id="PTHR12277:SF81">
    <property type="entry name" value="PROTEIN ABHD13"/>
    <property type="match status" value="1"/>
</dbReference>
<evidence type="ECO:0000259" key="2">
    <source>
        <dbReference type="Pfam" id="PF12146"/>
    </source>
</evidence>
<keyword evidence="1" id="KW-1133">Transmembrane helix</keyword>
<protein>
    <submittedName>
        <fullName evidence="3">Alpha/beta hydrolase</fullName>
    </submittedName>
</protein>
<dbReference type="InterPro" id="IPR029058">
    <property type="entry name" value="AB_hydrolase_fold"/>
</dbReference>
<dbReference type="Gene3D" id="3.40.50.1820">
    <property type="entry name" value="alpha/beta hydrolase"/>
    <property type="match status" value="1"/>
</dbReference>
<keyword evidence="3" id="KW-0378">Hydrolase</keyword>
<dbReference type="PANTHER" id="PTHR12277">
    <property type="entry name" value="ALPHA/BETA HYDROLASE DOMAIN-CONTAINING PROTEIN"/>
    <property type="match status" value="1"/>
</dbReference>
<feature type="transmembrane region" description="Helical" evidence="1">
    <location>
        <begin position="12"/>
        <end position="31"/>
    </location>
</feature>
<keyword evidence="1" id="KW-0472">Membrane</keyword>
<keyword evidence="4" id="KW-1185">Reference proteome</keyword>
<dbReference type="Pfam" id="PF12146">
    <property type="entry name" value="Hydrolase_4"/>
    <property type="match status" value="1"/>
</dbReference>
<dbReference type="SUPFAM" id="SSF53474">
    <property type="entry name" value="alpha/beta-Hydrolases"/>
    <property type="match status" value="1"/>
</dbReference>
<dbReference type="RefSeq" id="WP_224479302.1">
    <property type="nucleotide sequence ID" value="NZ_JAIUJS010000010.1"/>
</dbReference>
<dbReference type="InterPro" id="IPR022742">
    <property type="entry name" value="Hydrolase_4"/>
</dbReference>
<evidence type="ECO:0000256" key="1">
    <source>
        <dbReference type="SAM" id="Phobius"/>
    </source>
</evidence>
<dbReference type="Proteomes" id="UP001198402">
    <property type="component" value="Unassembled WGS sequence"/>
</dbReference>
<organism evidence="3 4">
    <name type="scientific">Winogradskyella vincentii</name>
    <dbReference type="NCBI Taxonomy" id="2877122"/>
    <lineage>
        <taxon>Bacteria</taxon>
        <taxon>Pseudomonadati</taxon>
        <taxon>Bacteroidota</taxon>
        <taxon>Flavobacteriia</taxon>
        <taxon>Flavobacteriales</taxon>
        <taxon>Flavobacteriaceae</taxon>
        <taxon>Winogradskyella</taxon>
    </lineage>
</organism>
<dbReference type="GO" id="GO:0016787">
    <property type="term" value="F:hydrolase activity"/>
    <property type="evidence" value="ECO:0007669"/>
    <property type="project" value="UniProtKB-KW"/>
</dbReference>
<gene>
    <name evidence="3" type="ORF">LBV24_14090</name>
</gene>
<evidence type="ECO:0000313" key="3">
    <source>
        <dbReference type="EMBL" id="MCA0154356.1"/>
    </source>
</evidence>
<accession>A0ABS7Y436</accession>
<dbReference type="EMBL" id="JAIUJS010000010">
    <property type="protein sequence ID" value="MCA0154356.1"/>
    <property type="molecule type" value="Genomic_DNA"/>
</dbReference>
<reference evidence="4" key="1">
    <citation type="submission" date="2023-07" db="EMBL/GenBank/DDBJ databases">
        <authorList>
            <person name="Yue Y."/>
        </authorList>
    </citation>
    <scope>NUCLEOTIDE SEQUENCE [LARGE SCALE GENOMIC DNA]</scope>
    <source>
        <strain evidence="4">2Y89</strain>
    </source>
</reference>